<comment type="caution">
    <text evidence="2">The sequence shown here is derived from an EMBL/GenBank/DDBJ whole genome shotgun (WGS) entry which is preliminary data.</text>
</comment>
<feature type="compositionally biased region" description="Polar residues" evidence="1">
    <location>
        <begin position="120"/>
        <end position="135"/>
    </location>
</feature>
<evidence type="ECO:0000313" key="3">
    <source>
        <dbReference type="Proteomes" id="UP000192796"/>
    </source>
</evidence>
<evidence type="ECO:0000256" key="1">
    <source>
        <dbReference type="SAM" id="MobiDB-lite"/>
    </source>
</evidence>
<dbReference type="EMBL" id="LVYD01000041">
    <property type="protein sequence ID" value="OQP64851.1"/>
    <property type="molecule type" value="Genomic_DNA"/>
</dbReference>
<proteinExistence type="predicted"/>
<gene>
    <name evidence="2" type="ORF">A3860_19035</name>
</gene>
<dbReference type="Proteomes" id="UP000192796">
    <property type="component" value="Unassembled WGS sequence"/>
</dbReference>
<organism evidence="2 3">
    <name type="scientific">Niastella vici</name>
    <dbReference type="NCBI Taxonomy" id="1703345"/>
    <lineage>
        <taxon>Bacteria</taxon>
        <taxon>Pseudomonadati</taxon>
        <taxon>Bacteroidota</taxon>
        <taxon>Chitinophagia</taxon>
        <taxon>Chitinophagales</taxon>
        <taxon>Chitinophagaceae</taxon>
        <taxon>Niastella</taxon>
    </lineage>
</organism>
<dbReference type="STRING" id="1703345.A3860_19035"/>
<evidence type="ECO:0000313" key="2">
    <source>
        <dbReference type="EMBL" id="OQP64851.1"/>
    </source>
</evidence>
<sequence>MALVIKGSAQTAVNLHKMILVPANAIQLDSLLNLINKQAGVKFSINTRKFPAGKYIRIKANKQTIGGLLQEIKANTGVYYAILGDHIILLDNPPPAKRKATNVVNTTHTVLAPHLPAAPSVSQKQPVPPNKNSSIKHIPPDTNPHISNQRPPAGNATTPLPAVTAADAGANKNFSSDTIKTTVPIPASKDSVKAQSPVGKKPAATINQVASRASSPTKERSIAGNMLIKAGLGADDVFYFNPTIQAGIKYVYALASFSSNFKISGFRYGLGGAIELNDQWNLQLQLTTGNLSSTFDTAGQKWEFKTQLHRAACIAEARIGNRISVQFGPVFNLMKLTFYQAGIKMAPGLPDYQIDKKFNLIKPIYTLSDNFSMNRAQSTKMWIGFQLGLFVDLNFLKQE</sequence>
<feature type="region of interest" description="Disordered" evidence="1">
    <location>
        <begin position="190"/>
        <end position="220"/>
    </location>
</feature>
<feature type="compositionally biased region" description="Polar residues" evidence="1">
    <location>
        <begin position="144"/>
        <end position="158"/>
    </location>
</feature>
<keyword evidence="3" id="KW-1185">Reference proteome</keyword>
<feature type="region of interest" description="Disordered" evidence="1">
    <location>
        <begin position="114"/>
        <end position="161"/>
    </location>
</feature>
<feature type="compositionally biased region" description="Polar residues" evidence="1">
    <location>
        <begin position="205"/>
        <end position="216"/>
    </location>
</feature>
<name>A0A1V9G2K2_9BACT</name>
<reference evidence="2 3" key="1">
    <citation type="submission" date="2016-03" db="EMBL/GenBank/DDBJ databases">
        <title>Niastella vici sp. nov., isolated from farmland soil.</title>
        <authorList>
            <person name="Chen L."/>
            <person name="Wang D."/>
            <person name="Yang S."/>
            <person name="Wang G."/>
        </authorList>
    </citation>
    <scope>NUCLEOTIDE SEQUENCE [LARGE SCALE GENOMIC DNA]</scope>
    <source>
        <strain evidence="2 3">DJ57</strain>
    </source>
</reference>
<dbReference type="AlphaFoldDB" id="A0A1V9G2K2"/>
<accession>A0A1V9G2K2</accession>
<protein>
    <submittedName>
        <fullName evidence="2">Uncharacterized protein</fullName>
    </submittedName>
</protein>